<feature type="transmembrane region" description="Helical" evidence="1">
    <location>
        <begin position="17"/>
        <end position="38"/>
    </location>
</feature>
<accession>A0A1H9G272</accession>
<keyword evidence="1" id="KW-0472">Membrane</keyword>
<sequence>MYPIPCEMSHYTWKSSIYIAQTMIVVMAGCLWGMYYFIDSGYARVAAMQRMEAVWEQKAPLANISTCDGKPYIHVTGNKYTTEKGDRLYIRKRKRISTFYA</sequence>
<keyword evidence="3" id="KW-1185">Reference proteome</keyword>
<dbReference type="AlphaFoldDB" id="A0A1H9G272"/>
<keyword evidence="1" id="KW-1133">Transmembrane helix</keyword>
<proteinExistence type="predicted"/>
<organism evidence="2 3">
    <name type="scientific">Rosenbergiella nectarea</name>
    <dbReference type="NCBI Taxonomy" id="988801"/>
    <lineage>
        <taxon>Bacteria</taxon>
        <taxon>Pseudomonadati</taxon>
        <taxon>Pseudomonadota</taxon>
        <taxon>Gammaproteobacteria</taxon>
        <taxon>Enterobacterales</taxon>
        <taxon>Erwiniaceae</taxon>
        <taxon>Rosenbergiella</taxon>
    </lineage>
</organism>
<dbReference type="Proteomes" id="UP000242515">
    <property type="component" value="Unassembled WGS sequence"/>
</dbReference>
<evidence type="ECO:0000256" key="1">
    <source>
        <dbReference type="SAM" id="Phobius"/>
    </source>
</evidence>
<evidence type="ECO:0000313" key="2">
    <source>
        <dbReference type="EMBL" id="SEQ44043.1"/>
    </source>
</evidence>
<evidence type="ECO:0000313" key="3">
    <source>
        <dbReference type="Proteomes" id="UP000242515"/>
    </source>
</evidence>
<name>A0A1H9G272_9GAMM</name>
<keyword evidence="1" id="KW-0812">Transmembrane</keyword>
<gene>
    <name evidence="2" type="ORF">SAMN05216522_10340</name>
</gene>
<protein>
    <submittedName>
        <fullName evidence="2">Uncharacterized protein</fullName>
    </submittedName>
</protein>
<reference evidence="3" key="1">
    <citation type="submission" date="2016-10" db="EMBL/GenBank/DDBJ databases">
        <authorList>
            <person name="Varghese N."/>
            <person name="Submissions S."/>
        </authorList>
    </citation>
    <scope>NUCLEOTIDE SEQUENCE [LARGE SCALE GENOMIC DNA]</scope>
    <source>
        <strain evidence="3">8N4</strain>
    </source>
</reference>
<dbReference type="STRING" id="988801.SAMN05216522_10340"/>
<dbReference type="EMBL" id="FOGC01000003">
    <property type="protein sequence ID" value="SEQ44043.1"/>
    <property type="molecule type" value="Genomic_DNA"/>
</dbReference>